<reference evidence="1" key="1">
    <citation type="journal article" date="2012" name="Nature">
        <title>The tomato genome sequence provides insights into fleshy fruit evolution.</title>
        <authorList>
            <consortium name="Tomato Genome Consortium"/>
        </authorList>
    </citation>
    <scope>NUCLEOTIDE SEQUENCE [LARGE SCALE GENOMIC DNA]</scope>
    <source>
        <strain evidence="1">cv. Heinz 1706</strain>
    </source>
</reference>
<dbReference type="InParanoid" id="A0A3Q7GC28"/>
<evidence type="ECO:0000313" key="2">
    <source>
        <dbReference type="Proteomes" id="UP000004994"/>
    </source>
</evidence>
<evidence type="ECO:0000313" key="1">
    <source>
        <dbReference type="EnsemblPlants" id="Solyc04g081700.3.1"/>
    </source>
</evidence>
<organism evidence="1">
    <name type="scientific">Solanum lycopersicum</name>
    <name type="common">Tomato</name>
    <name type="synonym">Lycopersicon esculentum</name>
    <dbReference type="NCBI Taxonomy" id="4081"/>
    <lineage>
        <taxon>Eukaryota</taxon>
        <taxon>Viridiplantae</taxon>
        <taxon>Streptophyta</taxon>
        <taxon>Embryophyta</taxon>
        <taxon>Tracheophyta</taxon>
        <taxon>Spermatophyta</taxon>
        <taxon>Magnoliopsida</taxon>
        <taxon>eudicotyledons</taxon>
        <taxon>Gunneridae</taxon>
        <taxon>Pentapetalae</taxon>
        <taxon>asterids</taxon>
        <taxon>lamiids</taxon>
        <taxon>Solanales</taxon>
        <taxon>Solanaceae</taxon>
        <taxon>Solanoideae</taxon>
        <taxon>Solaneae</taxon>
        <taxon>Solanum</taxon>
        <taxon>Solanum subgen. Lycopersicon</taxon>
    </lineage>
</organism>
<reference evidence="1" key="2">
    <citation type="submission" date="2019-01" db="UniProtKB">
        <authorList>
            <consortium name="EnsemblPlants"/>
        </authorList>
    </citation>
    <scope>IDENTIFICATION</scope>
    <source>
        <strain evidence="1">cv. Heinz 1706</strain>
    </source>
</reference>
<keyword evidence="2" id="KW-1185">Reference proteome</keyword>
<proteinExistence type="predicted"/>
<dbReference type="Proteomes" id="UP000004994">
    <property type="component" value="Chromosome 4"/>
</dbReference>
<name>A0A3Q7GC28_SOLLC</name>
<dbReference type="EnsemblPlants" id="Solyc04g081700.3.1">
    <property type="protein sequence ID" value="Solyc04g081700.3.1"/>
    <property type="gene ID" value="Solyc04g081700.3"/>
</dbReference>
<protein>
    <submittedName>
        <fullName evidence="1">Uncharacterized protein</fullName>
    </submittedName>
</protein>
<dbReference type="Gramene" id="Solyc04g081700.3.1">
    <property type="protein sequence ID" value="Solyc04g081700.3.1"/>
    <property type="gene ID" value="Solyc04g081700.3"/>
</dbReference>
<dbReference type="PaxDb" id="4081-Solyc04g081700.2.1"/>
<dbReference type="AlphaFoldDB" id="A0A3Q7GC28"/>
<sequence length="59" mass="7202">METPVEFYTRVLFHMETPVEFYTRCRNRQKNGGFFITWRHPWSFTPGDFLSKMIQKIQA</sequence>
<accession>A0A3Q7GC28</accession>